<dbReference type="AlphaFoldDB" id="A0A0D8ZWQ9"/>
<sequence>MTKISVIIPAYNAMAYLPTALASVLAQTFTDFEVLIINDGSSDNILQWAKSLVDRRVKIISQTNKGVSVARNTGISNAQGEYIAFLDADDSWEQTKLAKQVEFLDTHPAVGLVSTWVTLVNEKGDFLSEAKLRFKSKNIWQQMIEQCLISCGSVPMVRRDCFATVGLFDPNLQFGEDWEMWTRIAARYNFGLIEECLVSYRQHTKNVSKKSQEMTPDFHKLIEKMFVSLPAELLYLKKQSYGRSYLYIGWRALENKDYPGAKSYSHQALAYYPQLAFSKSCLRLLLLTAIKSRLDSKSYRKVSSFMQQLQNAMQ</sequence>
<dbReference type="PANTHER" id="PTHR22916">
    <property type="entry name" value="GLYCOSYLTRANSFERASE"/>
    <property type="match status" value="1"/>
</dbReference>
<dbReference type="RefSeq" id="WP_045053503.1">
    <property type="nucleotide sequence ID" value="NZ_CAWMDP010000011.1"/>
</dbReference>
<dbReference type="Pfam" id="PF00535">
    <property type="entry name" value="Glycos_transf_2"/>
    <property type="match status" value="1"/>
</dbReference>
<name>A0A0D8ZWQ9_9CYAN</name>
<dbReference type="PATRIC" id="fig|1618023.3.peg.859"/>
<keyword evidence="3" id="KW-0808">Transferase</keyword>
<evidence type="ECO:0000313" key="4">
    <source>
        <dbReference type="Proteomes" id="UP000032452"/>
    </source>
</evidence>
<comment type="caution">
    <text evidence="3">The sequence shown here is derived from an EMBL/GenBank/DDBJ whole genome shotgun (WGS) entry which is preliminary data.</text>
</comment>
<evidence type="ECO:0000256" key="1">
    <source>
        <dbReference type="SAM" id="SignalP"/>
    </source>
</evidence>
<dbReference type="OrthoDB" id="549701at2"/>
<evidence type="ECO:0000313" key="3">
    <source>
        <dbReference type="EMBL" id="KJH72884.1"/>
    </source>
</evidence>
<gene>
    <name evidence="3" type="ORF">UH38_04920</name>
</gene>
<dbReference type="STRING" id="1618023.UH38_04920"/>
<accession>A0A0D8ZWQ9</accession>
<dbReference type="InterPro" id="IPR029044">
    <property type="entry name" value="Nucleotide-diphossugar_trans"/>
</dbReference>
<dbReference type="InterPro" id="IPR001173">
    <property type="entry name" value="Glyco_trans_2-like"/>
</dbReference>
<keyword evidence="4" id="KW-1185">Reference proteome</keyword>
<dbReference type="SUPFAM" id="SSF53448">
    <property type="entry name" value="Nucleotide-diphospho-sugar transferases"/>
    <property type="match status" value="1"/>
</dbReference>
<evidence type="ECO:0000259" key="2">
    <source>
        <dbReference type="Pfam" id="PF00535"/>
    </source>
</evidence>
<dbReference type="EMBL" id="JYON01000003">
    <property type="protein sequence ID" value="KJH72884.1"/>
    <property type="molecule type" value="Genomic_DNA"/>
</dbReference>
<dbReference type="Proteomes" id="UP000032452">
    <property type="component" value="Unassembled WGS sequence"/>
</dbReference>
<protein>
    <submittedName>
        <fullName evidence="3">Glycosyl transferase family A</fullName>
    </submittedName>
</protein>
<dbReference type="CDD" id="cd00761">
    <property type="entry name" value="Glyco_tranf_GTA_type"/>
    <property type="match status" value="1"/>
</dbReference>
<proteinExistence type="predicted"/>
<keyword evidence="1" id="KW-0732">Signal</keyword>
<reference evidence="3 4" key="1">
    <citation type="submission" date="2015-02" db="EMBL/GenBank/DDBJ databases">
        <title>Draft genome of a novel marine cyanobacterium (Chroococcales) isolated from South Atlantic Ocean.</title>
        <authorList>
            <person name="Rigonato J."/>
            <person name="Alvarenga D.O."/>
            <person name="Branco L.H."/>
            <person name="Varani A.M."/>
            <person name="Brandini F.P."/>
            <person name="Fiore M.F."/>
        </authorList>
    </citation>
    <scope>NUCLEOTIDE SEQUENCE [LARGE SCALE GENOMIC DNA]</scope>
    <source>
        <strain evidence="3 4">CENA595</strain>
    </source>
</reference>
<feature type="domain" description="Glycosyltransferase 2-like" evidence="2">
    <location>
        <begin position="5"/>
        <end position="162"/>
    </location>
</feature>
<dbReference type="Gene3D" id="3.90.550.10">
    <property type="entry name" value="Spore Coat Polysaccharide Biosynthesis Protein SpsA, Chain A"/>
    <property type="match status" value="1"/>
</dbReference>
<dbReference type="PANTHER" id="PTHR22916:SF3">
    <property type="entry name" value="UDP-GLCNAC:BETAGAL BETA-1,3-N-ACETYLGLUCOSAMINYLTRANSFERASE-LIKE PROTEIN 1"/>
    <property type="match status" value="1"/>
</dbReference>
<feature type="chain" id="PRO_5002337323" evidence="1">
    <location>
        <begin position="23"/>
        <end position="314"/>
    </location>
</feature>
<organism evidence="3 4">
    <name type="scientific">Aliterella atlantica CENA595</name>
    <dbReference type="NCBI Taxonomy" id="1618023"/>
    <lineage>
        <taxon>Bacteria</taxon>
        <taxon>Bacillati</taxon>
        <taxon>Cyanobacteriota</taxon>
        <taxon>Cyanophyceae</taxon>
        <taxon>Chroococcidiopsidales</taxon>
        <taxon>Aliterellaceae</taxon>
        <taxon>Aliterella</taxon>
    </lineage>
</organism>
<feature type="signal peptide" evidence="1">
    <location>
        <begin position="1"/>
        <end position="22"/>
    </location>
</feature>
<dbReference type="GO" id="GO:0016758">
    <property type="term" value="F:hexosyltransferase activity"/>
    <property type="evidence" value="ECO:0007669"/>
    <property type="project" value="UniProtKB-ARBA"/>
</dbReference>